<dbReference type="SUPFAM" id="SSF53041">
    <property type="entry name" value="Resolvase-like"/>
    <property type="match status" value="1"/>
</dbReference>
<organism evidence="5">
    <name type="scientific">marine sediment metagenome</name>
    <dbReference type="NCBI Taxonomy" id="412755"/>
    <lineage>
        <taxon>unclassified sequences</taxon>
        <taxon>metagenomes</taxon>
        <taxon>ecological metagenomes</taxon>
    </lineage>
</organism>
<feature type="domain" description="Resolvase/invertase-type recombinase catalytic" evidence="4">
    <location>
        <begin position="1"/>
        <end position="137"/>
    </location>
</feature>
<dbReference type="PANTHER" id="PTHR30461">
    <property type="entry name" value="DNA-INVERTASE FROM LAMBDOID PROPHAGE"/>
    <property type="match status" value="1"/>
</dbReference>
<dbReference type="Pfam" id="PF00239">
    <property type="entry name" value="Resolvase"/>
    <property type="match status" value="1"/>
</dbReference>
<gene>
    <name evidence="5" type="ORF">S01H1_74678</name>
</gene>
<evidence type="ECO:0000256" key="3">
    <source>
        <dbReference type="ARBA" id="ARBA00023172"/>
    </source>
</evidence>
<evidence type="ECO:0000256" key="1">
    <source>
        <dbReference type="ARBA" id="ARBA00022908"/>
    </source>
</evidence>
<dbReference type="PROSITE" id="PS51736">
    <property type="entry name" value="RECOMBINASES_3"/>
    <property type="match status" value="1"/>
</dbReference>
<dbReference type="PROSITE" id="PS00398">
    <property type="entry name" value="RECOMBINASES_2"/>
    <property type="match status" value="1"/>
</dbReference>
<accession>X0YPZ1</accession>
<comment type="caution">
    <text evidence="5">The sequence shown here is derived from an EMBL/GenBank/DDBJ whole genome shotgun (WGS) entry which is preliminary data.</text>
</comment>
<dbReference type="InterPro" id="IPR006119">
    <property type="entry name" value="Resolv_N"/>
</dbReference>
<dbReference type="InterPro" id="IPR006118">
    <property type="entry name" value="Recombinase_CS"/>
</dbReference>
<dbReference type="InterPro" id="IPR036162">
    <property type="entry name" value="Resolvase-like_N_sf"/>
</dbReference>
<dbReference type="InterPro" id="IPR050639">
    <property type="entry name" value="SSR_resolvase"/>
</dbReference>
<proteinExistence type="predicted"/>
<feature type="non-terminal residue" evidence="5">
    <location>
        <position position="1"/>
    </location>
</feature>
<reference evidence="5" key="1">
    <citation type="journal article" date="2014" name="Front. Microbiol.">
        <title>High frequency of phylogenetically diverse reductive dehalogenase-homologous genes in deep subseafloor sedimentary metagenomes.</title>
        <authorList>
            <person name="Kawai M."/>
            <person name="Futagami T."/>
            <person name="Toyoda A."/>
            <person name="Takaki Y."/>
            <person name="Nishi S."/>
            <person name="Hori S."/>
            <person name="Arai W."/>
            <person name="Tsubouchi T."/>
            <person name="Morono Y."/>
            <person name="Uchiyama I."/>
            <person name="Ito T."/>
            <person name="Fujiyama A."/>
            <person name="Inagaki F."/>
            <person name="Takami H."/>
        </authorList>
    </citation>
    <scope>NUCLEOTIDE SEQUENCE</scope>
    <source>
        <strain evidence="5">Expedition CK06-06</strain>
    </source>
</reference>
<keyword evidence="2" id="KW-0238">DNA-binding</keyword>
<dbReference type="Gene3D" id="3.40.50.1390">
    <property type="entry name" value="Resolvase, N-terminal catalytic domain"/>
    <property type="match status" value="1"/>
</dbReference>
<protein>
    <recommendedName>
        <fullName evidence="4">Resolvase/invertase-type recombinase catalytic domain-containing protein</fullName>
    </recommendedName>
</protein>
<sequence>STKSQTSCTSTSLEGQEAEIKAGISENSDNTRLRVHKISNSAYKGIPKTMRNIGHSVRRGDEIIVWRVDRLSRNIVLFMQWLEDLRKRGIEIKSQVEKLSYSKQRLEFIQKIVDAQKEAEALGQRIKLSYKQKRERGDDRIGGLPYGYKYHRLMNRQGTQVVRKAVVAHRNEQSLLARIFASKDSASEIAEQLNFGGIFKRGRKWNRAMILRIRKSYEKAHNSGRKNGWEFVKK</sequence>
<dbReference type="EMBL" id="BARS01049975">
    <property type="protein sequence ID" value="GAG38796.1"/>
    <property type="molecule type" value="Genomic_DNA"/>
</dbReference>
<dbReference type="GO" id="GO:0015074">
    <property type="term" value="P:DNA integration"/>
    <property type="evidence" value="ECO:0007669"/>
    <property type="project" value="UniProtKB-KW"/>
</dbReference>
<keyword evidence="1" id="KW-0229">DNA integration</keyword>
<evidence type="ECO:0000256" key="2">
    <source>
        <dbReference type="ARBA" id="ARBA00023125"/>
    </source>
</evidence>
<dbReference type="SMART" id="SM00857">
    <property type="entry name" value="Resolvase"/>
    <property type="match status" value="1"/>
</dbReference>
<keyword evidence="3" id="KW-0233">DNA recombination</keyword>
<dbReference type="PANTHER" id="PTHR30461:SF2">
    <property type="entry name" value="SERINE RECOMBINASE PINE-RELATED"/>
    <property type="match status" value="1"/>
</dbReference>
<evidence type="ECO:0000313" key="5">
    <source>
        <dbReference type="EMBL" id="GAG38796.1"/>
    </source>
</evidence>
<dbReference type="GO" id="GO:0000150">
    <property type="term" value="F:DNA strand exchange activity"/>
    <property type="evidence" value="ECO:0007669"/>
    <property type="project" value="InterPro"/>
</dbReference>
<name>X0YPZ1_9ZZZZ</name>
<dbReference type="GO" id="GO:0003677">
    <property type="term" value="F:DNA binding"/>
    <property type="evidence" value="ECO:0007669"/>
    <property type="project" value="UniProtKB-KW"/>
</dbReference>
<dbReference type="AlphaFoldDB" id="X0YPZ1"/>
<evidence type="ECO:0000259" key="4">
    <source>
        <dbReference type="PROSITE" id="PS51736"/>
    </source>
</evidence>